<dbReference type="EC" id="4.2.1.6" evidence="3"/>
<dbReference type="SFLD" id="SFLDS00001">
    <property type="entry name" value="Enolase"/>
    <property type="match status" value="1"/>
</dbReference>
<keyword evidence="1 3" id="KW-0456">Lyase</keyword>
<evidence type="ECO:0000256" key="1">
    <source>
        <dbReference type="ARBA" id="ARBA00023239"/>
    </source>
</evidence>
<dbReference type="InterPro" id="IPR048254">
    <property type="entry name" value="CDP_ALCOHOL_P_TRANSF_CS"/>
</dbReference>
<evidence type="ECO:0000313" key="4">
    <source>
        <dbReference type="Proteomes" id="UP000317371"/>
    </source>
</evidence>
<reference evidence="3 4" key="1">
    <citation type="submission" date="2019-06" db="EMBL/GenBank/DDBJ databases">
        <title>Genome sequence of Litorilinea aerophila BAA-2444.</title>
        <authorList>
            <person name="Maclea K.S."/>
            <person name="Maurais E.G."/>
            <person name="Iannazzi L.C."/>
        </authorList>
    </citation>
    <scope>NUCLEOTIDE SEQUENCE [LARGE SCALE GENOMIC DNA]</scope>
    <source>
        <strain evidence="3 4">ATCC BAA-2444</strain>
    </source>
</reference>
<dbReference type="PANTHER" id="PTHR48080">
    <property type="entry name" value="D-GALACTONATE DEHYDRATASE-RELATED"/>
    <property type="match status" value="1"/>
</dbReference>
<dbReference type="PANTHER" id="PTHR48080:SF2">
    <property type="entry name" value="D-GALACTONATE DEHYDRATASE"/>
    <property type="match status" value="1"/>
</dbReference>
<proteinExistence type="predicted"/>
<organism evidence="3 4">
    <name type="scientific">Litorilinea aerophila</name>
    <dbReference type="NCBI Taxonomy" id="1204385"/>
    <lineage>
        <taxon>Bacteria</taxon>
        <taxon>Bacillati</taxon>
        <taxon>Chloroflexota</taxon>
        <taxon>Caldilineae</taxon>
        <taxon>Caldilineales</taxon>
        <taxon>Caldilineaceae</taxon>
        <taxon>Litorilinea</taxon>
    </lineage>
</organism>
<feature type="domain" description="Mandelate racemase/muconate lactonizing enzyme C-terminal" evidence="2">
    <location>
        <begin position="125"/>
        <end position="232"/>
    </location>
</feature>
<dbReference type="NCBIfam" id="NF010624">
    <property type="entry name" value="PRK14017.1"/>
    <property type="match status" value="1"/>
</dbReference>
<dbReference type="Pfam" id="PF13378">
    <property type="entry name" value="MR_MLE_C"/>
    <property type="match status" value="1"/>
</dbReference>
<name>A0A540VK60_9CHLR</name>
<dbReference type="OrthoDB" id="9775391at2"/>
<dbReference type="SMART" id="SM00922">
    <property type="entry name" value="MR_MLE"/>
    <property type="match status" value="1"/>
</dbReference>
<dbReference type="InterPro" id="IPR013341">
    <property type="entry name" value="Mandelate_racemase_N_dom"/>
</dbReference>
<dbReference type="SFLD" id="SFLDG00179">
    <property type="entry name" value="mandelate_racemase"/>
    <property type="match status" value="1"/>
</dbReference>
<dbReference type="InParanoid" id="A0A540VK60"/>
<dbReference type="Proteomes" id="UP000317371">
    <property type="component" value="Unassembled WGS sequence"/>
</dbReference>
<dbReference type="Gene3D" id="3.20.20.120">
    <property type="entry name" value="Enolase-like C-terminal domain"/>
    <property type="match status" value="1"/>
</dbReference>
<dbReference type="SUPFAM" id="SSF51604">
    <property type="entry name" value="Enolase C-terminal domain-like"/>
    <property type="match status" value="1"/>
</dbReference>
<dbReference type="InterPro" id="IPR034593">
    <property type="entry name" value="DgoD-like"/>
</dbReference>
<dbReference type="InterPro" id="IPR029065">
    <property type="entry name" value="Enolase_C-like"/>
</dbReference>
<evidence type="ECO:0000259" key="2">
    <source>
        <dbReference type="SMART" id="SM00922"/>
    </source>
</evidence>
<comment type="caution">
    <text evidence="3">The sequence shown here is derived from an EMBL/GenBank/DDBJ whole genome shotgun (WGS) entry which is preliminary data.</text>
</comment>
<sequence>MRITQLETWIVEPRWVILRVHTDEGLIGLGEPTLENRAYTVAQAVHELEPYLIGKDPTRVVHHWQAMYKHAFYRGGPVLTSALSGVEHALWDLAGKAAGVPVYKLLGGPLRDRIRVYAHCRGETPEALARHGQELVAQGFTALKTGIHGPRPARVVETPGFIDGVVARLSALREAVGPEIDIAVDFHGAVSPQTAGLLIKALEPIRPMFYEEIVQCQNVEVMADLARKTHIPIAAGERLFTKWAFRELLEKGGASIVQPDLSHAGGIWEGRLIAGMAEAYYGAVAPHCPLGPISLAACLQLDAAIPNFLAQEQIHLGEGYLREPFRVVDGYLPLPTGPGLGIELDEEAVQQRFGEPRRHPGLFHPDDGAAIDH</sequence>
<dbReference type="EMBL" id="VIGC01000004">
    <property type="protein sequence ID" value="TQE97160.1"/>
    <property type="molecule type" value="Genomic_DNA"/>
</dbReference>
<dbReference type="InterPro" id="IPR036849">
    <property type="entry name" value="Enolase-like_C_sf"/>
</dbReference>
<dbReference type="PROSITE" id="PS00379">
    <property type="entry name" value="CDP_ALCOHOL_P_TRANSF"/>
    <property type="match status" value="1"/>
</dbReference>
<dbReference type="PROSITE" id="PS00908">
    <property type="entry name" value="MR_MLE_1"/>
    <property type="match status" value="1"/>
</dbReference>
<dbReference type="GO" id="GO:0009063">
    <property type="term" value="P:amino acid catabolic process"/>
    <property type="evidence" value="ECO:0007669"/>
    <property type="project" value="InterPro"/>
</dbReference>
<evidence type="ECO:0000313" key="3">
    <source>
        <dbReference type="EMBL" id="TQE97160.1"/>
    </source>
</evidence>
<dbReference type="SUPFAM" id="SSF54826">
    <property type="entry name" value="Enolase N-terminal domain-like"/>
    <property type="match status" value="1"/>
</dbReference>
<dbReference type="GO" id="GO:0008869">
    <property type="term" value="F:galactonate dehydratase activity"/>
    <property type="evidence" value="ECO:0007669"/>
    <property type="project" value="UniProtKB-EC"/>
</dbReference>
<keyword evidence="4" id="KW-1185">Reference proteome</keyword>
<dbReference type="AlphaFoldDB" id="A0A540VK60"/>
<dbReference type="RefSeq" id="WP_141608756.1">
    <property type="nucleotide sequence ID" value="NZ_VIGC02000004.1"/>
</dbReference>
<dbReference type="Gene3D" id="3.30.390.10">
    <property type="entry name" value="Enolase-like, N-terminal domain"/>
    <property type="match status" value="1"/>
</dbReference>
<protein>
    <submittedName>
        <fullName evidence="3">Galactonate dehydratase</fullName>
        <ecNumber evidence="3">4.2.1.6</ecNumber>
    </submittedName>
</protein>
<gene>
    <name evidence="3" type="primary">dgoD</name>
    <name evidence="3" type="ORF">FKZ61_03820</name>
</gene>
<dbReference type="Pfam" id="PF02746">
    <property type="entry name" value="MR_MLE_N"/>
    <property type="match status" value="1"/>
</dbReference>
<dbReference type="InterPro" id="IPR018110">
    <property type="entry name" value="Mandel_Rmase/mucon_lact_enz_CS"/>
</dbReference>
<accession>A0A540VK60</accession>
<dbReference type="InterPro" id="IPR029017">
    <property type="entry name" value="Enolase-like_N"/>
</dbReference>
<dbReference type="InterPro" id="IPR013342">
    <property type="entry name" value="Mandelate_racemase_C"/>
</dbReference>